<name>A0A146KAV0_9EUKA</name>
<feature type="non-terminal residue" evidence="1">
    <location>
        <position position="1"/>
    </location>
</feature>
<feature type="non-terminal residue" evidence="1">
    <location>
        <position position="359"/>
    </location>
</feature>
<dbReference type="AlphaFoldDB" id="A0A146KAV0"/>
<proteinExistence type="predicted"/>
<sequence length="359" mass="42569">FQLQRSSVECFYRDLYMGQLFQQTLSLQSKTCLLITQTEQEKQIYQTLAKLIFCPQREIYVQYNVNQYKLQEKAFQTIVNFSDNGQIADLIKSIPSSCQQKIFNVQFQFNKNLLQKADKLDQKLLNVVEFVAPSLKQKILKLSKTGVYVQNLQQLNYQVYKTKKMQPILKKMVGNIFKNNFIKVKPRKKEDINYFSFQLKAKQEVFSLLKQLQQLKLPEQRIKFLVKEQTPLQTVIQKTQKQVIMHQAVQNSRISSKYDVFQQFRKKIDYISYSSEEGRNEDIQVPLMIALNPLQRYFIPRCCIMNSYHQHILYTIQESSKVVSDNAKLKLNGNYTVDLQQINYFLVHLQLYKEIYHSV</sequence>
<reference evidence="1" key="1">
    <citation type="submission" date="2015-07" db="EMBL/GenBank/DDBJ databases">
        <title>Adaptation to a free-living lifestyle via gene acquisitions in the diplomonad Trepomonas sp. PC1.</title>
        <authorList>
            <person name="Xu F."/>
            <person name="Jerlstrom-Hultqvist J."/>
            <person name="Kolisko M."/>
            <person name="Simpson A.G.B."/>
            <person name="Roger A.J."/>
            <person name="Svard S.G."/>
            <person name="Andersson J.O."/>
        </authorList>
    </citation>
    <scope>NUCLEOTIDE SEQUENCE</scope>
    <source>
        <strain evidence="1">PC1</strain>
    </source>
</reference>
<organism evidence="1">
    <name type="scientific">Trepomonas sp. PC1</name>
    <dbReference type="NCBI Taxonomy" id="1076344"/>
    <lineage>
        <taxon>Eukaryota</taxon>
        <taxon>Metamonada</taxon>
        <taxon>Diplomonadida</taxon>
        <taxon>Hexamitidae</taxon>
        <taxon>Hexamitinae</taxon>
        <taxon>Trepomonas</taxon>
    </lineage>
</organism>
<gene>
    <name evidence="1" type="ORF">TPC1_15405</name>
</gene>
<evidence type="ECO:0000313" key="1">
    <source>
        <dbReference type="EMBL" id="JAP92601.1"/>
    </source>
</evidence>
<accession>A0A146KAV0</accession>
<dbReference type="EMBL" id="GDID01004005">
    <property type="protein sequence ID" value="JAP92601.1"/>
    <property type="molecule type" value="Transcribed_RNA"/>
</dbReference>
<protein>
    <submittedName>
        <fullName evidence="1">Uncharacterized protein</fullName>
    </submittedName>
</protein>